<evidence type="ECO:0000313" key="1">
    <source>
        <dbReference type="EMBL" id="KXB58197.1"/>
    </source>
</evidence>
<protein>
    <recommendedName>
        <fullName evidence="3">Sulfotransferase</fullName>
    </recommendedName>
</protein>
<dbReference type="InterPro" id="IPR027417">
    <property type="entry name" value="P-loop_NTPase"/>
</dbReference>
<sequence length="343" mass="41808">MTKIIVPTGYMGSGSSAVGDLLREYDNINVDNKDFEYIFMHMPFGVFDFEDKLLLNNNALRSDEAIKTFRKEMTDLYSLRGYWPGNYKKNVSKKYLELLENYIENIKTSNFIGVWYYHEKYKGYKLYKRAIKNKIRKILKKPDKLDKFNIEYSFIKEEDFYRYTSKFILDFISLLNQNSNKKNIVLDQFILPHNAHRIKKYQKYLDIKTIIVKRDPRDVFIMNKYVWTPKEVPVLYPLDVNEFCKYYKNMREAERKNIDCLYINFEDLVFYYDKTVSDIEKYLNLEKDNHKYKRRYFNPDISIRNIKIYENEMYKEEVKIIERELQDYLYITDKKVILHDNAF</sequence>
<evidence type="ECO:0000313" key="2">
    <source>
        <dbReference type="Proteomes" id="UP000070467"/>
    </source>
</evidence>
<proteinExistence type="predicted"/>
<evidence type="ECO:0008006" key="3">
    <source>
        <dbReference type="Google" id="ProtNLM"/>
    </source>
</evidence>
<reference evidence="1 2" key="1">
    <citation type="submission" date="2016-01" db="EMBL/GenBank/DDBJ databases">
        <authorList>
            <person name="Mitreva M."/>
            <person name="Pepin K.H."/>
            <person name="Mihindukulasuriya K.A."/>
            <person name="Fulton R."/>
            <person name="Fronick C."/>
            <person name="O'Laughlin M."/>
            <person name="Miner T."/>
            <person name="Herter B."/>
            <person name="Rosa B.A."/>
            <person name="Cordes M."/>
            <person name="Tomlinson C."/>
            <person name="Wollam A."/>
            <person name="Palsikar V.B."/>
            <person name="Mardis E.R."/>
            <person name="Wilson R.K."/>
        </authorList>
    </citation>
    <scope>NUCLEOTIDE SEQUENCE [LARGE SCALE GENOMIC DNA]</scope>
    <source>
        <strain evidence="1 2">KA00071</strain>
    </source>
</reference>
<dbReference type="EMBL" id="LSDB01000020">
    <property type="protein sequence ID" value="KXB58197.1"/>
    <property type="molecule type" value="Genomic_DNA"/>
</dbReference>
<dbReference type="RefSeq" id="WP_066129857.1">
    <property type="nucleotide sequence ID" value="NZ_KQ959873.1"/>
</dbReference>
<comment type="caution">
    <text evidence="1">The sequence shown here is derived from an EMBL/GenBank/DDBJ whole genome shotgun (WGS) entry which is preliminary data.</text>
</comment>
<dbReference type="SUPFAM" id="SSF52540">
    <property type="entry name" value="P-loop containing nucleoside triphosphate hydrolases"/>
    <property type="match status" value="1"/>
</dbReference>
<dbReference type="Proteomes" id="UP000070467">
    <property type="component" value="Unassembled WGS sequence"/>
</dbReference>
<gene>
    <name evidence="1" type="ORF">HMPREF1871_00585</name>
</gene>
<dbReference type="Gene3D" id="3.40.50.300">
    <property type="entry name" value="P-loop containing nucleotide triphosphate hydrolases"/>
    <property type="match status" value="1"/>
</dbReference>
<organism evidence="1 2">
    <name type="scientific">Gemelliphila asaccharolytica</name>
    <dbReference type="NCBI Taxonomy" id="502393"/>
    <lineage>
        <taxon>Bacteria</taxon>
        <taxon>Bacillati</taxon>
        <taxon>Bacillota</taxon>
        <taxon>Bacilli</taxon>
        <taxon>Bacillales</taxon>
        <taxon>Gemellaceae</taxon>
        <taxon>Gemelliphila</taxon>
    </lineage>
</organism>
<name>A0ABR5TM24_9BACL</name>
<accession>A0ABR5TM24</accession>
<keyword evidence="2" id="KW-1185">Reference proteome</keyword>